<dbReference type="Gene3D" id="3.10.450.50">
    <property type="match status" value="1"/>
</dbReference>
<dbReference type="Proteomes" id="UP000627292">
    <property type="component" value="Unassembled WGS sequence"/>
</dbReference>
<dbReference type="RefSeq" id="WP_188956475.1">
    <property type="nucleotide sequence ID" value="NZ_BMIB01000004.1"/>
</dbReference>
<dbReference type="AlphaFoldDB" id="A0A917J1L1"/>
<sequence length="142" mass="15854">MKLLIALLLLGSTTAAFSQKQTKAGVAIRQLLAQQSDAWNKGDLEAFMQPYWNSDSLLFIGKSGVKHGWAVTLANYKKGYPDTAAMGKLHFDILETRILSSEYVFLVGKWHLQRTIGDIGGHFTLLFRCIKGQWKIIADHSS</sequence>
<reference evidence="3" key="2">
    <citation type="submission" date="2020-09" db="EMBL/GenBank/DDBJ databases">
        <authorList>
            <person name="Sun Q."/>
            <person name="Zhou Y."/>
        </authorList>
    </citation>
    <scope>NUCLEOTIDE SEQUENCE</scope>
    <source>
        <strain evidence="3">CGMCC 1.15290</strain>
    </source>
</reference>
<keyword evidence="1" id="KW-0732">Signal</keyword>
<protein>
    <submittedName>
        <fullName evidence="3">Periplasmic L-asparaginase</fullName>
    </submittedName>
</protein>
<name>A0A917J1L1_9BACT</name>
<dbReference type="InterPro" id="IPR027843">
    <property type="entry name" value="DUF4440"/>
</dbReference>
<feature type="signal peptide" evidence="1">
    <location>
        <begin position="1"/>
        <end position="18"/>
    </location>
</feature>
<evidence type="ECO:0000259" key="2">
    <source>
        <dbReference type="Pfam" id="PF14534"/>
    </source>
</evidence>
<keyword evidence="4" id="KW-1185">Reference proteome</keyword>
<evidence type="ECO:0000313" key="4">
    <source>
        <dbReference type="Proteomes" id="UP000627292"/>
    </source>
</evidence>
<accession>A0A917J1L1</accession>
<gene>
    <name evidence="3" type="ORF">GCM10011379_44340</name>
</gene>
<dbReference type="SUPFAM" id="SSF54427">
    <property type="entry name" value="NTF2-like"/>
    <property type="match status" value="1"/>
</dbReference>
<dbReference type="EMBL" id="BMIB01000004">
    <property type="protein sequence ID" value="GGH77658.1"/>
    <property type="molecule type" value="Genomic_DNA"/>
</dbReference>
<dbReference type="InterPro" id="IPR032710">
    <property type="entry name" value="NTF2-like_dom_sf"/>
</dbReference>
<dbReference type="Pfam" id="PF14534">
    <property type="entry name" value="DUF4440"/>
    <property type="match status" value="1"/>
</dbReference>
<organism evidence="3 4">
    <name type="scientific">Filimonas zeae</name>
    <dbReference type="NCBI Taxonomy" id="1737353"/>
    <lineage>
        <taxon>Bacteria</taxon>
        <taxon>Pseudomonadati</taxon>
        <taxon>Bacteroidota</taxon>
        <taxon>Chitinophagia</taxon>
        <taxon>Chitinophagales</taxon>
        <taxon>Chitinophagaceae</taxon>
        <taxon>Filimonas</taxon>
    </lineage>
</organism>
<evidence type="ECO:0000313" key="3">
    <source>
        <dbReference type="EMBL" id="GGH77658.1"/>
    </source>
</evidence>
<proteinExistence type="predicted"/>
<comment type="caution">
    <text evidence="3">The sequence shown here is derived from an EMBL/GenBank/DDBJ whole genome shotgun (WGS) entry which is preliminary data.</text>
</comment>
<reference evidence="3" key="1">
    <citation type="journal article" date="2014" name="Int. J. Syst. Evol. Microbiol.">
        <title>Complete genome sequence of Corynebacterium casei LMG S-19264T (=DSM 44701T), isolated from a smear-ripened cheese.</title>
        <authorList>
            <consortium name="US DOE Joint Genome Institute (JGI-PGF)"/>
            <person name="Walter F."/>
            <person name="Albersmeier A."/>
            <person name="Kalinowski J."/>
            <person name="Ruckert C."/>
        </authorList>
    </citation>
    <scope>NUCLEOTIDE SEQUENCE</scope>
    <source>
        <strain evidence="3">CGMCC 1.15290</strain>
    </source>
</reference>
<evidence type="ECO:0000256" key="1">
    <source>
        <dbReference type="SAM" id="SignalP"/>
    </source>
</evidence>
<feature type="domain" description="DUF4440" evidence="2">
    <location>
        <begin position="28"/>
        <end position="136"/>
    </location>
</feature>
<feature type="chain" id="PRO_5037410450" evidence="1">
    <location>
        <begin position="19"/>
        <end position="142"/>
    </location>
</feature>